<accession>A0ABP6Q2R9</accession>
<sequence length="252" mass="27239">MSDRSVVPFSGGLPAARPAGDVGRWRPQAPPTHQARAMGLKGSDLRDDLWHRLGPGVRQRLQERAGRTLEWFVTEDASDPQRRPYAVVIGESALCVAEPRINAQHKPVYAMTAYELGAFRHKDIDHRPPPGFRAAPSAGPGSAARPSGPGSPPTAPGGPDLSASARGLLGNLPPEAQELLQAPFGGGRELTRCDWYYHGWEHHLEVFVIYLAGPGDVTFATGTKTIPAGHDDASAHWTLRCHRAPVVRRVGR</sequence>
<comment type="caution">
    <text evidence="2">The sequence shown here is derived from an EMBL/GenBank/DDBJ whole genome shotgun (WGS) entry which is preliminary data.</text>
</comment>
<organism evidence="2 3">
    <name type="scientific">Actinocorallia longicatena</name>
    <dbReference type="NCBI Taxonomy" id="111803"/>
    <lineage>
        <taxon>Bacteria</taxon>
        <taxon>Bacillati</taxon>
        <taxon>Actinomycetota</taxon>
        <taxon>Actinomycetes</taxon>
        <taxon>Streptosporangiales</taxon>
        <taxon>Thermomonosporaceae</taxon>
        <taxon>Actinocorallia</taxon>
    </lineage>
</organism>
<proteinExistence type="predicted"/>
<protein>
    <submittedName>
        <fullName evidence="2">Uncharacterized protein</fullName>
    </submittedName>
</protein>
<feature type="region of interest" description="Disordered" evidence="1">
    <location>
        <begin position="125"/>
        <end position="168"/>
    </location>
</feature>
<reference evidence="3" key="1">
    <citation type="journal article" date="2019" name="Int. J. Syst. Evol. Microbiol.">
        <title>The Global Catalogue of Microorganisms (GCM) 10K type strain sequencing project: providing services to taxonomists for standard genome sequencing and annotation.</title>
        <authorList>
            <consortium name="The Broad Institute Genomics Platform"/>
            <consortium name="The Broad Institute Genome Sequencing Center for Infectious Disease"/>
            <person name="Wu L."/>
            <person name="Ma J."/>
        </authorList>
    </citation>
    <scope>NUCLEOTIDE SEQUENCE [LARGE SCALE GENOMIC DNA]</scope>
    <source>
        <strain evidence="3">JCM 9377</strain>
    </source>
</reference>
<evidence type="ECO:0000256" key="1">
    <source>
        <dbReference type="SAM" id="MobiDB-lite"/>
    </source>
</evidence>
<evidence type="ECO:0000313" key="3">
    <source>
        <dbReference type="Proteomes" id="UP001501237"/>
    </source>
</evidence>
<feature type="region of interest" description="Disordered" evidence="1">
    <location>
        <begin position="1"/>
        <end position="36"/>
    </location>
</feature>
<evidence type="ECO:0000313" key="2">
    <source>
        <dbReference type="EMBL" id="GAA3197685.1"/>
    </source>
</evidence>
<feature type="compositionally biased region" description="Low complexity" evidence="1">
    <location>
        <begin position="132"/>
        <end position="148"/>
    </location>
</feature>
<dbReference type="Proteomes" id="UP001501237">
    <property type="component" value="Unassembled WGS sequence"/>
</dbReference>
<gene>
    <name evidence="2" type="ORF">GCM10010468_08960</name>
</gene>
<dbReference type="EMBL" id="BAAAUV010000002">
    <property type="protein sequence ID" value="GAA3197685.1"/>
    <property type="molecule type" value="Genomic_DNA"/>
</dbReference>
<dbReference type="RefSeq" id="WP_344822413.1">
    <property type="nucleotide sequence ID" value="NZ_BAAAUV010000002.1"/>
</dbReference>
<keyword evidence="3" id="KW-1185">Reference proteome</keyword>
<name>A0ABP6Q2R9_9ACTN</name>